<dbReference type="RefSeq" id="WP_058940972.1">
    <property type="nucleotide sequence ID" value="NZ_LNSV01000008.1"/>
</dbReference>
<accession>A0A100Y8S1</accession>
<dbReference type="OrthoDB" id="4216147at2"/>
<gene>
    <name evidence="1" type="ORF">ATE80_05450</name>
</gene>
<dbReference type="AlphaFoldDB" id="A0A100Y8S1"/>
<protein>
    <submittedName>
        <fullName evidence="1">Uncharacterized protein</fullName>
    </submittedName>
</protein>
<dbReference type="Proteomes" id="UP000054011">
    <property type="component" value="Unassembled WGS sequence"/>
</dbReference>
<dbReference type="EMBL" id="LNSV01000008">
    <property type="protein sequence ID" value="KUH39780.1"/>
    <property type="molecule type" value="Genomic_DNA"/>
</dbReference>
<comment type="caution">
    <text evidence="1">The sequence shown here is derived from an EMBL/GenBank/DDBJ whole genome shotgun (WGS) entry which is preliminary data.</text>
</comment>
<sequence length="150" mass="16131">MLFKPTDVVARVFLNTRDAATADASLRECLGLVAELTPVSVTFEQADPAGLRRGFLVELMVVLPPAAAERPEEVLLTTVRPLIGRLGLDEALFELDDPAGRTGGVLLPEHVRDERRTACGAYWLLAGIGVDPLTGQDTDEADYEGDGDDL</sequence>
<evidence type="ECO:0000313" key="2">
    <source>
        <dbReference type="Proteomes" id="UP000054011"/>
    </source>
</evidence>
<name>A0A100Y8S1_9ACTN</name>
<dbReference type="STRING" id="936756.ATE80_05450"/>
<proteinExistence type="predicted"/>
<reference evidence="1 2" key="1">
    <citation type="submission" date="2015-11" db="EMBL/GenBank/DDBJ databases">
        <title>Genome-wide analysis reveals the secondary metabolome in Streptomyces kanasensis ZX01.</title>
        <authorList>
            <person name="Zhang G."/>
            <person name="Han L."/>
            <person name="Feng J."/>
            <person name="Zhang X."/>
        </authorList>
    </citation>
    <scope>NUCLEOTIDE SEQUENCE [LARGE SCALE GENOMIC DNA]</scope>
    <source>
        <strain evidence="1 2">ZX01</strain>
    </source>
</reference>
<keyword evidence="2" id="KW-1185">Reference proteome</keyword>
<organism evidence="1 2">
    <name type="scientific">Streptomyces kanasensis</name>
    <dbReference type="NCBI Taxonomy" id="936756"/>
    <lineage>
        <taxon>Bacteria</taxon>
        <taxon>Bacillati</taxon>
        <taxon>Actinomycetota</taxon>
        <taxon>Actinomycetes</taxon>
        <taxon>Kitasatosporales</taxon>
        <taxon>Streptomycetaceae</taxon>
        <taxon>Streptomyces</taxon>
    </lineage>
</organism>
<evidence type="ECO:0000313" key="1">
    <source>
        <dbReference type="EMBL" id="KUH39780.1"/>
    </source>
</evidence>